<dbReference type="GO" id="GO:0019693">
    <property type="term" value="P:ribose phosphate metabolic process"/>
    <property type="evidence" value="ECO:0007669"/>
    <property type="project" value="TreeGrafter"/>
</dbReference>
<dbReference type="PANTHER" id="PTHR11839">
    <property type="entry name" value="UDP/ADP-SUGAR PYROPHOSPHATASE"/>
    <property type="match status" value="1"/>
</dbReference>
<comment type="cofactor">
    <cofactor evidence="1">
        <name>Mg(2+)</name>
        <dbReference type="ChEBI" id="CHEBI:18420"/>
    </cofactor>
</comment>
<evidence type="ECO:0000313" key="4">
    <source>
        <dbReference type="EMBL" id="AQW22283.1"/>
    </source>
</evidence>
<dbReference type="Pfam" id="PF00293">
    <property type="entry name" value="NUDIX"/>
    <property type="match status" value="1"/>
</dbReference>
<protein>
    <submittedName>
        <fullName evidence="4">ADP-ribose pyrophosphatase</fullName>
    </submittedName>
</protein>
<dbReference type="PROSITE" id="PS51462">
    <property type="entry name" value="NUDIX"/>
    <property type="match status" value="1"/>
</dbReference>
<sequence length="183" mass="20904">MDFEEKVLSTEEVYDGAIINVVRQKVELPDGQISHRDIVRHAKAVGILALTDQNEMILERQWRAPVAKTVLEIPAGKVDSRDEANLDHAVYRELNEEIRMVPNHVERLCGFYSTVGFSDEFMELYLASDLKPVEDELPRDKGEFLELSTVSLPEALKMVKSGEIEDAKTITAILYWQMLDQQK</sequence>
<dbReference type="OrthoDB" id="9806150at2"/>
<reference evidence="4 5" key="1">
    <citation type="journal article" date="2015" name="Genome Announc.">
        <title>Genome Sequence of Lactobacillus curieae CCTCC M 2011381T, a Novel Producer of Gamma-aminobutyric Acid.</title>
        <authorList>
            <person name="Wang Y."/>
            <person name="Wang Y."/>
            <person name="Lang C."/>
            <person name="Wei D."/>
            <person name="Xu P."/>
            <person name="Xie J."/>
        </authorList>
    </citation>
    <scope>NUCLEOTIDE SEQUENCE [LARGE SCALE GENOMIC DNA]</scope>
    <source>
        <strain evidence="4 5">CCTCC M 2011381</strain>
    </source>
</reference>
<evidence type="ECO:0000259" key="3">
    <source>
        <dbReference type="PROSITE" id="PS51462"/>
    </source>
</evidence>
<gene>
    <name evidence="4" type="ORF">PL11_000760</name>
</gene>
<dbReference type="AlphaFoldDB" id="A0A1S6QL34"/>
<dbReference type="GO" id="GO:0016787">
    <property type="term" value="F:hydrolase activity"/>
    <property type="evidence" value="ECO:0007669"/>
    <property type="project" value="UniProtKB-KW"/>
</dbReference>
<dbReference type="InterPro" id="IPR000086">
    <property type="entry name" value="NUDIX_hydrolase_dom"/>
</dbReference>
<evidence type="ECO:0000256" key="2">
    <source>
        <dbReference type="ARBA" id="ARBA00022801"/>
    </source>
</evidence>
<dbReference type="KEGG" id="lcu:PL11_000760"/>
<accession>A0A1S6QL34</accession>
<feature type="domain" description="Nudix hydrolase" evidence="3">
    <location>
        <begin position="40"/>
        <end position="172"/>
    </location>
</feature>
<dbReference type="RefSeq" id="WP_035168625.1">
    <property type="nucleotide sequence ID" value="NZ_CP018906.1"/>
</dbReference>
<dbReference type="InterPro" id="IPR015797">
    <property type="entry name" value="NUDIX_hydrolase-like_dom_sf"/>
</dbReference>
<proteinExistence type="predicted"/>
<dbReference type="EMBL" id="CP018906">
    <property type="protein sequence ID" value="AQW22283.1"/>
    <property type="molecule type" value="Genomic_DNA"/>
</dbReference>
<evidence type="ECO:0000256" key="1">
    <source>
        <dbReference type="ARBA" id="ARBA00001946"/>
    </source>
</evidence>
<dbReference type="eggNOG" id="COG0494">
    <property type="taxonomic scope" value="Bacteria"/>
</dbReference>
<dbReference type="PANTHER" id="PTHR11839:SF18">
    <property type="entry name" value="NUDIX HYDROLASE DOMAIN-CONTAINING PROTEIN"/>
    <property type="match status" value="1"/>
</dbReference>
<keyword evidence="5" id="KW-1185">Reference proteome</keyword>
<dbReference type="SUPFAM" id="SSF55811">
    <property type="entry name" value="Nudix"/>
    <property type="match status" value="1"/>
</dbReference>
<dbReference type="GO" id="GO:0006753">
    <property type="term" value="P:nucleoside phosphate metabolic process"/>
    <property type="evidence" value="ECO:0007669"/>
    <property type="project" value="TreeGrafter"/>
</dbReference>
<keyword evidence="2" id="KW-0378">Hydrolase</keyword>
<name>A0A1S6QL34_9LACO</name>
<evidence type="ECO:0000313" key="5">
    <source>
        <dbReference type="Proteomes" id="UP000030361"/>
    </source>
</evidence>
<dbReference type="Gene3D" id="3.90.79.10">
    <property type="entry name" value="Nucleoside Triphosphate Pyrophosphohydrolase"/>
    <property type="match status" value="1"/>
</dbReference>
<dbReference type="GO" id="GO:0005829">
    <property type="term" value="C:cytosol"/>
    <property type="evidence" value="ECO:0007669"/>
    <property type="project" value="TreeGrafter"/>
</dbReference>
<dbReference type="Proteomes" id="UP000030361">
    <property type="component" value="Chromosome"/>
</dbReference>
<organism evidence="4 5">
    <name type="scientific">Lentilactobacillus curieae</name>
    <dbReference type="NCBI Taxonomy" id="1138822"/>
    <lineage>
        <taxon>Bacteria</taxon>
        <taxon>Bacillati</taxon>
        <taxon>Bacillota</taxon>
        <taxon>Bacilli</taxon>
        <taxon>Lactobacillales</taxon>
        <taxon>Lactobacillaceae</taxon>
        <taxon>Lentilactobacillus</taxon>
    </lineage>
</organism>